<dbReference type="OrthoDB" id="432162at2759"/>
<gene>
    <name evidence="1" type="ORF">PSNMU_V1.4_AUG-EV-PASAV3_0021640</name>
</gene>
<name>A0A448Z0G3_9STRA</name>
<evidence type="ECO:0000313" key="2">
    <source>
        <dbReference type="Proteomes" id="UP000291116"/>
    </source>
</evidence>
<dbReference type="PANTHER" id="PTHR11799">
    <property type="entry name" value="PARAOXONASE"/>
    <property type="match status" value="1"/>
</dbReference>
<dbReference type="SUPFAM" id="SSF63829">
    <property type="entry name" value="Calcium-dependent phosphotriesterase"/>
    <property type="match status" value="1"/>
</dbReference>
<dbReference type="Proteomes" id="UP000291116">
    <property type="component" value="Unassembled WGS sequence"/>
</dbReference>
<dbReference type="AlphaFoldDB" id="A0A448Z0G3"/>
<organism evidence="1 2">
    <name type="scientific">Pseudo-nitzschia multistriata</name>
    <dbReference type="NCBI Taxonomy" id="183589"/>
    <lineage>
        <taxon>Eukaryota</taxon>
        <taxon>Sar</taxon>
        <taxon>Stramenopiles</taxon>
        <taxon>Ochrophyta</taxon>
        <taxon>Bacillariophyta</taxon>
        <taxon>Bacillariophyceae</taxon>
        <taxon>Bacillariophycidae</taxon>
        <taxon>Bacillariales</taxon>
        <taxon>Bacillariaceae</taxon>
        <taxon>Pseudo-nitzschia</taxon>
    </lineage>
</organism>
<evidence type="ECO:0000313" key="1">
    <source>
        <dbReference type="EMBL" id="VEU35516.1"/>
    </source>
</evidence>
<evidence type="ECO:0008006" key="3">
    <source>
        <dbReference type="Google" id="ProtNLM"/>
    </source>
</evidence>
<accession>A0A448Z0G3</accession>
<proteinExistence type="predicted"/>
<reference evidence="1 2" key="1">
    <citation type="submission" date="2019-01" db="EMBL/GenBank/DDBJ databases">
        <authorList>
            <person name="Ferrante I. M."/>
        </authorList>
    </citation>
    <scope>NUCLEOTIDE SEQUENCE [LARGE SCALE GENOMIC DNA]</scope>
    <source>
        <strain evidence="1 2">B856</strain>
    </source>
</reference>
<sequence>MKGLYHPITAIGVCIAAYCCVAKVHEILTFLDFFEKPSVHHDEACVKVMSIGASEDQTQFNSNSIVMTEWRATGYHPGEEKPPGALYVSSGFKQGTTAKSAQEFVENNLKIQELPIFNYPENIDFHPHGMYIRKEDSTLYVINHAYENGGERIDVFGVGTADDGDDDTENDIPNRLDYQYSITSDWMNNDMHGILNSLIVVEKNKFYVTQYLPIPERHDGWLSFERNIDIERFKTLVFGKRGTYVWYCEYDDESGSLDCRKVADQFIGANGITHNEDYSKIFVGDYFTINVFDRDASSNELQNRTTIDVPNFVDNLKFDKVSGNVYGGTINNLWYTVFVHPFPAESEQSTSGIMELAFDPQTSSWQAREIISSSKLNAISNGLKMGEFYVMGAGGLGYPGLLVCPVIKEAGQSNTGGGKAYDSEL</sequence>
<dbReference type="EMBL" id="CAACVS010000060">
    <property type="protein sequence ID" value="VEU35516.1"/>
    <property type="molecule type" value="Genomic_DNA"/>
</dbReference>
<dbReference type="InterPro" id="IPR051288">
    <property type="entry name" value="Serum_paraoxonase/arylesterase"/>
</dbReference>
<dbReference type="PANTHER" id="PTHR11799:SF12">
    <property type="entry name" value="PARAOXONASE-RELATED"/>
    <property type="match status" value="1"/>
</dbReference>
<keyword evidence="2" id="KW-1185">Reference proteome</keyword>
<dbReference type="Gene3D" id="2.120.10.30">
    <property type="entry name" value="TolB, C-terminal domain"/>
    <property type="match status" value="1"/>
</dbReference>
<dbReference type="InterPro" id="IPR011042">
    <property type="entry name" value="6-blade_b-propeller_TolB-like"/>
</dbReference>
<protein>
    <recommendedName>
        <fullName evidence="3">Glucose/Sorbosone dehydrogenase domain-containing protein</fullName>
    </recommendedName>
</protein>